<dbReference type="InterPro" id="IPR013324">
    <property type="entry name" value="RNA_pol_sigma_r3/r4-like"/>
</dbReference>
<dbReference type="PANTHER" id="PTHR43133">
    <property type="entry name" value="RNA POLYMERASE ECF-TYPE SIGMA FACTO"/>
    <property type="match status" value="1"/>
</dbReference>
<evidence type="ECO:0000256" key="1">
    <source>
        <dbReference type="ARBA" id="ARBA00010641"/>
    </source>
</evidence>
<dbReference type="InterPro" id="IPR014284">
    <property type="entry name" value="RNA_pol_sigma-70_dom"/>
</dbReference>
<keyword evidence="5" id="KW-0804">Transcription</keyword>
<keyword evidence="3" id="KW-0731">Sigma factor</keyword>
<dbReference type="GO" id="GO:0006352">
    <property type="term" value="P:DNA-templated transcription initiation"/>
    <property type="evidence" value="ECO:0007669"/>
    <property type="project" value="InterPro"/>
</dbReference>
<dbReference type="Gene3D" id="1.10.10.10">
    <property type="entry name" value="Winged helix-like DNA-binding domain superfamily/Winged helix DNA-binding domain"/>
    <property type="match status" value="1"/>
</dbReference>
<keyword evidence="9" id="KW-1185">Reference proteome</keyword>
<dbReference type="Pfam" id="PF04542">
    <property type="entry name" value="Sigma70_r2"/>
    <property type="match status" value="1"/>
</dbReference>
<dbReference type="InterPro" id="IPR013249">
    <property type="entry name" value="RNA_pol_sigma70_r4_t2"/>
</dbReference>
<keyword evidence="2" id="KW-0805">Transcription regulation</keyword>
<dbReference type="Gene3D" id="1.10.1740.10">
    <property type="match status" value="1"/>
</dbReference>
<dbReference type="AlphaFoldDB" id="A0A0L8V761"/>
<proteinExistence type="inferred from homology"/>
<dbReference type="Proteomes" id="UP000036958">
    <property type="component" value="Unassembled WGS sequence"/>
</dbReference>
<evidence type="ECO:0000256" key="2">
    <source>
        <dbReference type="ARBA" id="ARBA00023015"/>
    </source>
</evidence>
<dbReference type="InterPro" id="IPR013325">
    <property type="entry name" value="RNA_pol_sigma_r2"/>
</dbReference>
<sequence>MNFHTVFQSETKTPLDALYKNIHQDVIDRCKLGERNAQFQLYKMYYKSMYNTSLRIVGNDTEAEDIMQEAFLSAFKKIDTYSGQVSFGAWLKKIVVNRSLDYLKKRKVHFEELDERTADEMETPMMETRELNLEKLKQAIMQLPEGYRVVLSLYLLEGYDHDEISEILHISNSSSRSQLLRAKNKLREYLQKDEVYSMN</sequence>
<accession>A0A0L8V761</accession>
<name>A0A0L8V761_9BACT</name>
<protein>
    <submittedName>
        <fullName evidence="8">Uncharacterized protein</fullName>
    </submittedName>
</protein>
<feature type="domain" description="RNA polymerase sigma-70 region 2" evidence="6">
    <location>
        <begin position="41"/>
        <end position="107"/>
    </location>
</feature>
<feature type="domain" description="RNA polymerase sigma factor 70 region 4 type 2" evidence="7">
    <location>
        <begin position="134"/>
        <end position="186"/>
    </location>
</feature>
<dbReference type="InterPro" id="IPR039425">
    <property type="entry name" value="RNA_pol_sigma-70-like"/>
</dbReference>
<dbReference type="PANTHER" id="PTHR43133:SF8">
    <property type="entry name" value="RNA POLYMERASE SIGMA FACTOR HI_1459-RELATED"/>
    <property type="match status" value="1"/>
</dbReference>
<dbReference type="STRING" id="1409788.NC99_29790"/>
<dbReference type="InterPro" id="IPR036388">
    <property type="entry name" value="WH-like_DNA-bd_sf"/>
</dbReference>
<dbReference type="SUPFAM" id="SSF88659">
    <property type="entry name" value="Sigma3 and sigma4 domains of RNA polymerase sigma factors"/>
    <property type="match status" value="1"/>
</dbReference>
<dbReference type="PATRIC" id="fig|1409788.3.peg.3065"/>
<evidence type="ECO:0000259" key="7">
    <source>
        <dbReference type="Pfam" id="PF08281"/>
    </source>
</evidence>
<gene>
    <name evidence="8" type="ORF">NC99_29790</name>
</gene>
<dbReference type="InterPro" id="IPR007627">
    <property type="entry name" value="RNA_pol_sigma70_r2"/>
</dbReference>
<evidence type="ECO:0000313" key="8">
    <source>
        <dbReference type="EMBL" id="KOH44173.1"/>
    </source>
</evidence>
<evidence type="ECO:0000256" key="3">
    <source>
        <dbReference type="ARBA" id="ARBA00023082"/>
    </source>
</evidence>
<dbReference type="EMBL" id="LGIA01000170">
    <property type="protein sequence ID" value="KOH44173.1"/>
    <property type="molecule type" value="Genomic_DNA"/>
</dbReference>
<evidence type="ECO:0000256" key="4">
    <source>
        <dbReference type="ARBA" id="ARBA00023125"/>
    </source>
</evidence>
<reference evidence="9" key="1">
    <citation type="submission" date="2015-07" db="EMBL/GenBank/DDBJ databases">
        <title>Genome sequencing of Sunxiuqinia dokdonensis strain SK.</title>
        <authorList>
            <person name="Ahn S."/>
            <person name="Kim B.-C."/>
        </authorList>
    </citation>
    <scope>NUCLEOTIDE SEQUENCE [LARGE SCALE GENOMIC DNA]</scope>
    <source>
        <strain evidence="9">SK</strain>
    </source>
</reference>
<dbReference type="SUPFAM" id="SSF88946">
    <property type="entry name" value="Sigma2 domain of RNA polymerase sigma factors"/>
    <property type="match status" value="1"/>
</dbReference>
<comment type="similarity">
    <text evidence="1">Belongs to the sigma-70 factor family. ECF subfamily.</text>
</comment>
<evidence type="ECO:0000313" key="9">
    <source>
        <dbReference type="Proteomes" id="UP000036958"/>
    </source>
</evidence>
<organism evidence="8 9">
    <name type="scientific">Sunxiuqinia dokdonensis</name>
    <dbReference type="NCBI Taxonomy" id="1409788"/>
    <lineage>
        <taxon>Bacteria</taxon>
        <taxon>Pseudomonadati</taxon>
        <taxon>Bacteroidota</taxon>
        <taxon>Bacteroidia</taxon>
        <taxon>Marinilabiliales</taxon>
        <taxon>Prolixibacteraceae</taxon>
        <taxon>Sunxiuqinia</taxon>
    </lineage>
</organism>
<dbReference type="NCBIfam" id="TIGR02937">
    <property type="entry name" value="sigma70-ECF"/>
    <property type="match status" value="1"/>
</dbReference>
<dbReference type="CDD" id="cd06171">
    <property type="entry name" value="Sigma70_r4"/>
    <property type="match status" value="1"/>
</dbReference>
<dbReference type="GO" id="GO:0016987">
    <property type="term" value="F:sigma factor activity"/>
    <property type="evidence" value="ECO:0007669"/>
    <property type="project" value="UniProtKB-KW"/>
</dbReference>
<evidence type="ECO:0000259" key="6">
    <source>
        <dbReference type="Pfam" id="PF04542"/>
    </source>
</evidence>
<dbReference type="GO" id="GO:0003677">
    <property type="term" value="F:DNA binding"/>
    <property type="evidence" value="ECO:0007669"/>
    <property type="project" value="UniProtKB-KW"/>
</dbReference>
<dbReference type="Pfam" id="PF08281">
    <property type="entry name" value="Sigma70_r4_2"/>
    <property type="match status" value="1"/>
</dbReference>
<evidence type="ECO:0000256" key="5">
    <source>
        <dbReference type="ARBA" id="ARBA00023163"/>
    </source>
</evidence>
<comment type="caution">
    <text evidence="8">The sequence shown here is derived from an EMBL/GenBank/DDBJ whole genome shotgun (WGS) entry which is preliminary data.</text>
</comment>
<keyword evidence="4" id="KW-0238">DNA-binding</keyword>